<dbReference type="InterPro" id="IPR046350">
    <property type="entry name" value="Cystatin_sf"/>
</dbReference>
<dbReference type="PANTHER" id="PTHR47373">
    <property type="entry name" value="CYSTEINE PROTEINASE INHIBITOR 2"/>
    <property type="match status" value="1"/>
</dbReference>
<dbReference type="CDD" id="cd00042">
    <property type="entry name" value="CY"/>
    <property type="match status" value="1"/>
</dbReference>
<dbReference type="GO" id="GO:0004869">
    <property type="term" value="F:cysteine-type endopeptidase inhibitor activity"/>
    <property type="evidence" value="ECO:0007669"/>
    <property type="project" value="UniProtKB-KW"/>
</dbReference>
<feature type="compositionally biased region" description="Polar residues" evidence="3">
    <location>
        <begin position="169"/>
        <end position="178"/>
    </location>
</feature>
<keyword evidence="5" id="KW-1185">Reference proteome</keyword>
<dbReference type="Gene3D" id="3.10.450.10">
    <property type="match status" value="1"/>
</dbReference>
<reference evidence="4" key="1">
    <citation type="submission" date="2022-12" db="EMBL/GenBank/DDBJ databases">
        <title>Draft genome assemblies for two species of Escallonia (Escalloniales).</title>
        <authorList>
            <person name="Chanderbali A."/>
            <person name="Dervinis C."/>
            <person name="Anghel I."/>
            <person name="Soltis D."/>
            <person name="Soltis P."/>
            <person name="Zapata F."/>
        </authorList>
    </citation>
    <scope>NUCLEOTIDE SEQUENCE</scope>
    <source>
        <strain evidence="4">UCBG64.0493</strain>
        <tissue evidence="4">Leaf</tissue>
    </source>
</reference>
<feature type="compositionally biased region" description="Acidic residues" evidence="3">
    <location>
        <begin position="157"/>
        <end position="168"/>
    </location>
</feature>
<keyword evidence="2" id="KW-0789">Thiol protease inhibitor</keyword>
<dbReference type="InterPro" id="IPR012337">
    <property type="entry name" value="RNaseH-like_sf"/>
</dbReference>
<feature type="compositionally biased region" description="Low complexity" evidence="3">
    <location>
        <begin position="179"/>
        <end position="202"/>
    </location>
</feature>
<dbReference type="AlphaFoldDB" id="A0AA88V2B5"/>
<dbReference type="InterPro" id="IPR000010">
    <property type="entry name" value="Cystatin_dom"/>
</dbReference>
<evidence type="ECO:0000256" key="2">
    <source>
        <dbReference type="ARBA" id="ARBA00022704"/>
    </source>
</evidence>
<evidence type="ECO:0000313" key="4">
    <source>
        <dbReference type="EMBL" id="KAK3000364.1"/>
    </source>
</evidence>
<evidence type="ECO:0008006" key="6">
    <source>
        <dbReference type="Google" id="ProtNLM"/>
    </source>
</evidence>
<dbReference type="PANTHER" id="PTHR47373:SF1">
    <property type="entry name" value="CYSTEINE PROTEINASE INHIBITOR 2"/>
    <property type="match status" value="1"/>
</dbReference>
<feature type="region of interest" description="Disordered" evidence="3">
    <location>
        <begin position="157"/>
        <end position="208"/>
    </location>
</feature>
<gene>
    <name evidence="4" type="ORF">RJ639_020517</name>
</gene>
<name>A0AA88V2B5_9ASTE</name>
<dbReference type="SUPFAM" id="SSF53098">
    <property type="entry name" value="Ribonuclease H-like"/>
    <property type="match status" value="1"/>
</dbReference>
<evidence type="ECO:0000313" key="5">
    <source>
        <dbReference type="Proteomes" id="UP001188597"/>
    </source>
</evidence>
<comment type="caution">
    <text evidence="4">The sequence shown here is derived from an EMBL/GenBank/DDBJ whole genome shotgun (WGS) entry which is preliminary data.</text>
</comment>
<sequence length="259" mass="28867">MCSKITRSEKEALVQEEVAANLLFGGNSKAHKLPAEVFFLNLKPLPIVQQWKLWRDMYGGGAPELHCLALKVLSQSVNSSSAERCWSTYSYIHNVKRNRPGVAKAKKLVFVHYNGRLLTRFWEDYESKYKNWDANPEIMNIEQSGPSLEAIEAYENDDDVDEGNDDDIATTNPMTPSRSSTLSSTAVTPTSTTSTPHSSTPPAQNQEAETQVVSGIKYYLKNSAATPTDAHKIFEAVVVVKPWLHSKQLLHFLPSPATK</sequence>
<organism evidence="4 5">
    <name type="scientific">Escallonia herrerae</name>
    <dbReference type="NCBI Taxonomy" id="1293975"/>
    <lineage>
        <taxon>Eukaryota</taxon>
        <taxon>Viridiplantae</taxon>
        <taxon>Streptophyta</taxon>
        <taxon>Embryophyta</taxon>
        <taxon>Tracheophyta</taxon>
        <taxon>Spermatophyta</taxon>
        <taxon>Magnoliopsida</taxon>
        <taxon>eudicotyledons</taxon>
        <taxon>Gunneridae</taxon>
        <taxon>Pentapetalae</taxon>
        <taxon>asterids</taxon>
        <taxon>campanulids</taxon>
        <taxon>Escalloniales</taxon>
        <taxon>Escalloniaceae</taxon>
        <taxon>Escallonia</taxon>
    </lineage>
</organism>
<dbReference type="Proteomes" id="UP001188597">
    <property type="component" value="Unassembled WGS sequence"/>
</dbReference>
<dbReference type="EMBL" id="JAVXUP010003023">
    <property type="protein sequence ID" value="KAK3000364.1"/>
    <property type="molecule type" value="Genomic_DNA"/>
</dbReference>
<proteinExistence type="predicted"/>
<evidence type="ECO:0000256" key="3">
    <source>
        <dbReference type="SAM" id="MobiDB-lite"/>
    </source>
</evidence>
<dbReference type="SUPFAM" id="SSF54403">
    <property type="entry name" value="Cystatin/monellin"/>
    <property type="match status" value="1"/>
</dbReference>
<accession>A0AA88V2B5</accession>
<protein>
    <recommendedName>
        <fullName evidence="6">HAT C-terminal dimerisation domain-containing protein</fullName>
    </recommendedName>
</protein>
<keyword evidence="1" id="KW-0646">Protease inhibitor</keyword>
<evidence type="ECO:0000256" key="1">
    <source>
        <dbReference type="ARBA" id="ARBA00022690"/>
    </source>
</evidence>